<dbReference type="OrthoDB" id="118550at2759"/>
<evidence type="ECO:0000259" key="4">
    <source>
        <dbReference type="PROSITE" id="PS50090"/>
    </source>
</evidence>
<dbReference type="SMART" id="SM00717">
    <property type="entry name" value="SANT"/>
    <property type="match status" value="2"/>
</dbReference>
<keyword evidence="2" id="KW-0804">Transcription</keyword>
<keyword evidence="7" id="KW-1185">Reference proteome</keyword>
<reference evidence="6" key="1">
    <citation type="submission" date="2022-07" db="EMBL/GenBank/DDBJ databases">
        <title>Genome analysis of Parmales, a sister group of diatoms, reveals the evolutionary specialization of diatoms from phago-mixotrophs to photoautotrophs.</title>
        <authorList>
            <person name="Ban H."/>
            <person name="Sato S."/>
            <person name="Yoshikawa S."/>
            <person name="Kazumasa Y."/>
            <person name="Nakamura Y."/>
            <person name="Ichinomiya M."/>
            <person name="Saitoh K."/>
            <person name="Sato N."/>
            <person name="Blanc-Mathieu R."/>
            <person name="Endo H."/>
            <person name="Kuwata A."/>
            <person name="Ogata H."/>
        </authorList>
    </citation>
    <scope>NUCLEOTIDE SEQUENCE</scope>
</reference>
<dbReference type="EMBL" id="BRXZ01007704">
    <property type="protein sequence ID" value="GMI32507.1"/>
    <property type="molecule type" value="Genomic_DNA"/>
</dbReference>
<organism evidence="6 7">
    <name type="scientific">Triparma retinervis</name>
    <dbReference type="NCBI Taxonomy" id="2557542"/>
    <lineage>
        <taxon>Eukaryota</taxon>
        <taxon>Sar</taxon>
        <taxon>Stramenopiles</taxon>
        <taxon>Ochrophyta</taxon>
        <taxon>Bolidophyceae</taxon>
        <taxon>Parmales</taxon>
        <taxon>Triparmaceae</taxon>
        <taxon>Triparma</taxon>
    </lineage>
</organism>
<dbReference type="PANTHER" id="PTHR43952">
    <property type="entry name" value="MYB FAMILY TRANSCRIPTION FACTOR-RELATED"/>
    <property type="match status" value="1"/>
</dbReference>
<evidence type="ECO:0000313" key="6">
    <source>
        <dbReference type="EMBL" id="GMI32507.1"/>
    </source>
</evidence>
<evidence type="ECO:0000313" key="7">
    <source>
        <dbReference type="Proteomes" id="UP001165082"/>
    </source>
</evidence>
<dbReference type="PROSITE" id="PS51294">
    <property type="entry name" value="HTH_MYB"/>
    <property type="match status" value="1"/>
</dbReference>
<gene>
    <name evidence="6" type="ORF">TrRE_jg13336</name>
</gene>
<dbReference type="PROSITE" id="PS50090">
    <property type="entry name" value="MYB_LIKE"/>
    <property type="match status" value="1"/>
</dbReference>
<accession>A0A9W7L4X8</accession>
<evidence type="ECO:0000256" key="2">
    <source>
        <dbReference type="ARBA" id="ARBA00023163"/>
    </source>
</evidence>
<dbReference type="Pfam" id="PF00249">
    <property type="entry name" value="Myb_DNA-binding"/>
    <property type="match status" value="1"/>
</dbReference>
<evidence type="ECO:0008006" key="8">
    <source>
        <dbReference type="Google" id="ProtNLM"/>
    </source>
</evidence>
<dbReference type="Gene3D" id="1.10.10.60">
    <property type="entry name" value="Homeodomain-like"/>
    <property type="match status" value="2"/>
</dbReference>
<dbReference type="InterPro" id="IPR009057">
    <property type="entry name" value="Homeodomain-like_sf"/>
</dbReference>
<keyword evidence="1" id="KW-0805">Transcription regulation</keyword>
<feature type="domain" description="Myb-like" evidence="4">
    <location>
        <begin position="86"/>
        <end position="134"/>
    </location>
</feature>
<feature type="domain" description="HTH myb-type" evidence="5">
    <location>
        <begin position="86"/>
        <end position="138"/>
    </location>
</feature>
<keyword evidence="3" id="KW-0539">Nucleus</keyword>
<dbReference type="Proteomes" id="UP001165082">
    <property type="component" value="Unassembled WGS sequence"/>
</dbReference>
<dbReference type="InterPro" id="IPR001005">
    <property type="entry name" value="SANT/Myb"/>
</dbReference>
<dbReference type="InterPro" id="IPR017930">
    <property type="entry name" value="Myb_dom"/>
</dbReference>
<name>A0A9W7L4X8_9STRA</name>
<dbReference type="CDD" id="cd00167">
    <property type="entry name" value="SANT"/>
    <property type="match status" value="1"/>
</dbReference>
<protein>
    <recommendedName>
        <fullName evidence="8">Myb-like domain-containing protein</fullName>
    </recommendedName>
</protein>
<evidence type="ECO:0000256" key="1">
    <source>
        <dbReference type="ARBA" id="ARBA00023015"/>
    </source>
</evidence>
<dbReference type="SUPFAM" id="SSF46689">
    <property type="entry name" value="Homeodomain-like"/>
    <property type="match status" value="1"/>
</dbReference>
<dbReference type="GO" id="GO:0003700">
    <property type="term" value="F:DNA-binding transcription factor activity"/>
    <property type="evidence" value="ECO:0007669"/>
    <property type="project" value="InterPro"/>
</dbReference>
<evidence type="ECO:0000259" key="5">
    <source>
        <dbReference type="PROSITE" id="PS51294"/>
    </source>
</evidence>
<evidence type="ECO:0000256" key="3">
    <source>
        <dbReference type="ARBA" id="ARBA00023242"/>
    </source>
</evidence>
<sequence>MDWSVEDHEAFLQLLDEASRSRAPPAETWSKISGKLNKTQEELQAHAFQYFLTLQQSTLAVVDNGGGGVPALRMDPPLSFPPPSTPWTPSDDAKFESLLLKFPPTCTTRWEKIAAELGDGKTVDDVRNHYGELVRDICEIEMGGVGS</sequence>
<proteinExistence type="predicted"/>
<comment type="caution">
    <text evidence="6">The sequence shown here is derived from an EMBL/GenBank/DDBJ whole genome shotgun (WGS) entry which is preliminary data.</text>
</comment>
<dbReference type="PANTHER" id="PTHR43952:SF17">
    <property type="entry name" value="PROTEIN RADIALIS-LIKE 3"/>
    <property type="match status" value="1"/>
</dbReference>
<dbReference type="AlphaFoldDB" id="A0A9W7L4X8"/>
<dbReference type="InterPro" id="IPR044636">
    <property type="entry name" value="RADIALIS-like"/>
</dbReference>